<feature type="coiled-coil region" evidence="1">
    <location>
        <begin position="43"/>
        <end position="70"/>
    </location>
</feature>
<name>A0ABV7VBS7_9PROT</name>
<keyword evidence="4" id="KW-1185">Reference proteome</keyword>
<feature type="chain" id="PRO_5046241296" description="Type IV secretion system protein VirB5" evidence="2">
    <location>
        <begin position="34"/>
        <end position="254"/>
    </location>
</feature>
<dbReference type="Proteomes" id="UP001595711">
    <property type="component" value="Unassembled WGS sequence"/>
</dbReference>
<evidence type="ECO:0000256" key="1">
    <source>
        <dbReference type="SAM" id="Coils"/>
    </source>
</evidence>
<keyword evidence="1" id="KW-0175">Coiled coil</keyword>
<proteinExistence type="predicted"/>
<comment type="caution">
    <text evidence="3">The sequence shown here is derived from an EMBL/GenBank/DDBJ whole genome shotgun (WGS) entry which is preliminary data.</text>
</comment>
<feature type="signal peptide" evidence="2">
    <location>
        <begin position="1"/>
        <end position="33"/>
    </location>
</feature>
<evidence type="ECO:0000313" key="4">
    <source>
        <dbReference type="Proteomes" id="UP001595711"/>
    </source>
</evidence>
<sequence>MARTSVKGVPRRLAAATAAILYVALAVARPAQALDQVIDQAAIGKLVDQINALKQQLAELQKANGLLNDQLNALGRAGQISVPMVNMDRLASRLRQDAQCLAPDLQKLMPDVEYDDATFGSICAAGDAYRKSLWLDPDKIAKKPWEDQVAATNAIEKRRQNMAVDVASKAIGQGDIDVKEADRLGQSADELDAAAKAAVSDNERLAVIAQGSVLHARSAALQTQILAQLLKVQSSWFALTALPPGSTLAKGDDK</sequence>
<dbReference type="RefSeq" id="WP_379722532.1">
    <property type="nucleotide sequence ID" value="NZ_JBHRYJ010000001.1"/>
</dbReference>
<accession>A0ABV7VBS7</accession>
<dbReference type="EMBL" id="JBHRYJ010000001">
    <property type="protein sequence ID" value="MFC3674930.1"/>
    <property type="molecule type" value="Genomic_DNA"/>
</dbReference>
<evidence type="ECO:0000256" key="2">
    <source>
        <dbReference type="SAM" id="SignalP"/>
    </source>
</evidence>
<protein>
    <recommendedName>
        <fullName evidence="5">Type IV secretion system protein VirB5</fullName>
    </recommendedName>
</protein>
<organism evidence="3 4">
    <name type="scientific">Ferrovibrio xuzhouensis</name>
    <dbReference type="NCBI Taxonomy" id="1576914"/>
    <lineage>
        <taxon>Bacteria</taxon>
        <taxon>Pseudomonadati</taxon>
        <taxon>Pseudomonadota</taxon>
        <taxon>Alphaproteobacteria</taxon>
        <taxon>Rhodospirillales</taxon>
        <taxon>Rhodospirillaceae</taxon>
        <taxon>Ferrovibrio</taxon>
    </lineage>
</organism>
<evidence type="ECO:0000313" key="3">
    <source>
        <dbReference type="EMBL" id="MFC3674930.1"/>
    </source>
</evidence>
<keyword evidence="2" id="KW-0732">Signal</keyword>
<reference evidence="4" key="1">
    <citation type="journal article" date="2019" name="Int. J. Syst. Evol. Microbiol.">
        <title>The Global Catalogue of Microorganisms (GCM) 10K type strain sequencing project: providing services to taxonomists for standard genome sequencing and annotation.</title>
        <authorList>
            <consortium name="The Broad Institute Genomics Platform"/>
            <consortium name="The Broad Institute Genome Sequencing Center for Infectious Disease"/>
            <person name="Wu L."/>
            <person name="Ma J."/>
        </authorList>
    </citation>
    <scope>NUCLEOTIDE SEQUENCE [LARGE SCALE GENOMIC DNA]</scope>
    <source>
        <strain evidence="4">KCTC 42182</strain>
    </source>
</reference>
<evidence type="ECO:0008006" key="5">
    <source>
        <dbReference type="Google" id="ProtNLM"/>
    </source>
</evidence>
<gene>
    <name evidence="3" type="ORF">ACFOOQ_05190</name>
</gene>